<evidence type="ECO:0000313" key="3">
    <source>
        <dbReference type="Proteomes" id="UP000235672"/>
    </source>
</evidence>
<organism evidence="2 3">
    <name type="scientific">Hyaloscypha hepaticicola</name>
    <dbReference type="NCBI Taxonomy" id="2082293"/>
    <lineage>
        <taxon>Eukaryota</taxon>
        <taxon>Fungi</taxon>
        <taxon>Dikarya</taxon>
        <taxon>Ascomycota</taxon>
        <taxon>Pezizomycotina</taxon>
        <taxon>Leotiomycetes</taxon>
        <taxon>Helotiales</taxon>
        <taxon>Hyaloscyphaceae</taxon>
        <taxon>Hyaloscypha</taxon>
    </lineage>
</organism>
<reference evidence="2 3" key="1">
    <citation type="submission" date="2016-05" db="EMBL/GenBank/DDBJ databases">
        <title>A degradative enzymes factory behind the ericoid mycorrhizal symbiosis.</title>
        <authorList>
            <consortium name="DOE Joint Genome Institute"/>
            <person name="Martino E."/>
            <person name="Morin E."/>
            <person name="Grelet G."/>
            <person name="Kuo A."/>
            <person name="Kohler A."/>
            <person name="Daghino S."/>
            <person name="Barry K."/>
            <person name="Choi C."/>
            <person name="Cichocki N."/>
            <person name="Clum A."/>
            <person name="Copeland A."/>
            <person name="Hainaut M."/>
            <person name="Haridas S."/>
            <person name="Labutti K."/>
            <person name="Lindquist E."/>
            <person name="Lipzen A."/>
            <person name="Khouja H.-R."/>
            <person name="Murat C."/>
            <person name="Ohm R."/>
            <person name="Olson A."/>
            <person name="Spatafora J."/>
            <person name="Veneault-Fourrey C."/>
            <person name="Henrissat B."/>
            <person name="Grigoriev I."/>
            <person name="Martin F."/>
            <person name="Perotto S."/>
        </authorList>
    </citation>
    <scope>NUCLEOTIDE SEQUENCE [LARGE SCALE GENOMIC DNA]</scope>
    <source>
        <strain evidence="2 3">UAMH 7357</strain>
    </source>
</reference>
<evidence type="ECO:0000313" key="2">
    <source>
        <dbReference type="EMBL" id="PMD20300.1"/>
    </source>
</evidence>
<accession>A0A2J6Q1Z8</accession>
<dbReference type="EMBL" id="KZ613485">
    <property type="protein sequence ID" value="PMD20300.1"/>
    <property type="molecule type" value="Genomic_DNA"/>
</dbReference>
<sequence length="122" mass="12724">MNGNNNEGGMFDNTGDSTQVDRSTEGGVGGTFSNTTSSDTTSAPARAPINPNNNTAGTFDNDSNAPSAGYDNNVESNIDEGEGKKRGFMSKVKDAFVPKPGGIGREGLVSFFLSFLSDLFGR</sequence>
<proteinExistence type="predicted"/>
<keyword evidence="3" id="KW-1185">Reference proteome</keyword>
<feature type="region of interest" description="Disordered" evidence="1">
    <location>
        <begin position="1"/>
        <end position="85"/>
    </location>
</feature>
<protein>
    <submittedName>
        <fullName evidence="2">Uncharacterized protein</fullName>
    </submittedName>
</protein>
<name>A0A2J6Q1Z8_9HELO</name>
<evidence type="ECO:0000256" key="1">
    <source>
        <dbReference type="SAM" id="MobiDB-lite"/>
    </source>
</evidence>
<feature type="compositionally biased region" description="Low complexity" evidence="1">
    <location>
        <begin position="31"/>
        <end position="56"/>
    </location>
</feature>
<feature type="compositionally biased region" description="Polar residues" evidence="1">
    <location>
        <begin position="57"/>
        <end position="66"/>
    </location>
</feature>
<dbReference type="AlphaFoldDB" id="A0A2J6Q1Z8"/>
<gene>
    <name evidence="2" type="ORF">NA56DRAFT_177155</name>
</gene>
<dbReference type="Proteomes" id="UP000235672">
    <property type="component" value="Unassembled WGS sequence"/>
</dbReference>